<proteinExistence type="predicted"/>
<evidence type="ECO:0000256" key="1">
    <source>
        <dbReference type="SAM" id="MobiDB-lite"/>
    </source>
</evidence>
<dbReference type="Proteomes" id="UP000037035">
    <property type="component" value="Unassembled WGS sequence"/>
</dbReference>
<sequence>MHCLFYIACFFLALQAALAVPTLASRAEQSPNAKGQYSLTKSAGSHAEDTALAMAIRTWIRRIRTRLGTLEEGCYCP</sequence>
<reference evidence="3 4" key="1">
    <citation type="submission" date="2015-08" db="EMBL/GenBank/DDBJ databases">
        <title>Next Generation Sequencing and Analysis of the Genome of Puccinia sorghi L Schw, the Causal Agent of Maize Common Rust.</title>
        <authorList>
            <person name="Rochi L."/>
            <person name="Burguener G."/>
            <person name="Darino M."/>
            <person name="Turjanski A."/>
            <person name="Kreff E."/>
            <person name="Dieguez M.J."/>
            <person name="Sacco F."/>
        </authorList>
    </citation>
    <scope>NUCLEOTIDE SEQUENCE [LARGE SCALE GENOMIC DNA]</scope>
    <source>
        <strain evidence="3 4">RO10H11247</strain>
    </source>
</reference>
<feature type="region of interest" description="Disordered" evidence="1">
    <location>
        <begin position="26"/>
        <end position="46"/>
    </location>
</feature>
<keyword evidence="2" id="KW-0732">Signal</keyword>
<comment type="caution">
    <text evidence="3">The sequence shown here is derived from an EMBL/GenBank/DDBJ whole genome shotgun (WGS) entry which is preliminary data.</text>
</comment>
<feature type="chain" id="PRO_5005567812" evidence="2">
    <location>
        <begin position="20"/>
        <end position="77"/>
    </location>
</feature>
<evidence type="ECO:0000313" key="4">
    <source>
        <dbReference type="Proteomes" id="UP000037035"/>
    </source>
</evidence>
<evidence type="ECO:0000256" key="2">
    <source>
        <dbReference type="SAM" id="SignalP"/>
    </source>
</evidence>
<gene>
    <name evidence="3" type="ORF">VP01_68g12</name>
</gene>
<organism evidence="3 4">
    <name type="scientific">Puccinia sorghi</name>
    <dbReference type="NCBI Taxonomy" id="27349"/>
    <lineage>
        <taxon>Eukaryota</taxon>
        <taxon>Fungi</taxon>
        <taxon>Dikarya</taxon>
        <taxon>Basidiomycota</taxon>
        <taxon>Pucciniomycotina</taxon>
        <taxon>Pucciniomycetes</taxon>
        <taxon>Pucciniales</taxon>
        <taxon>Pucciniaceae</taxon>
        <taxon>Puccinia</taxon>
    </lineage>
</organism>
<keyword evidence="4" id="KW-1185">Reference proteome</keyword>
<dbReference type="AlphaFoldDB" id="A0A0L6UEC2"/>
<name>A0A0L6UEC2_9BASI</name>
<dbReference type="EMBL" id="LAVV01012272">
    <property type="protein sequence ID" value="KNZ46851.1"/>
    <property type="molecule type" value="Genomic_DNA"/>
</dbReference>
<protein>
    <submittedName>
        <fullName evidence="3">Putative signal peptide protein</fullName>
    </submittedName>
</protein>
<feature type="signal peptide" evidence="2">
    <location>
        <begin position="1"/>
        <end position="19"/>
    </location>
</feature>
<dbReference type="VEuPathDB" id="FungiDB:VP01_68g12"/>
<feature type="compositionally biased region" description="Polar residues" evidence="1">
    <location>
        <begin position="27"/>
        <end position="43"/>
    </location>
</feature>
<accession>A0A0L6UEC2</accession>
<evidence type="ECO:0000313" key="3">
    <source>
        <dbReference type="EMBL" id="KNZ46851.1"/>
    </source>
</evidence>